<feature type="compositionally biased region" description="Polar residues" evidence="1">
    <location>
        <begin position="333"/>
        <end position="346"/>
    </location>
</feature>
<evidence type="ECO:0000256" key="1">
    <source>
        <dbReference type="SAM" id="MobiDB-lite"/>
    </source>
</evidence>
<proteinExistence type="predicted"/>
<organism evidence="3 4">
    <name type="scientific">Mycobacterium kiyosense</name>
    <dbReference type="NCBI Taxonomy" id="2871094"/>
    <lineage>
        <taxon>Bacteria</taxon>
        <taxon>Bacillati</taxon>
        <taxon>Actinomycetota</taxon>
        <taxon>Actinomycetes</taxon>
        <taxon>Mycobacteriales</taxon>
        <taxon>Mycobacteriaceae</taxon>
        <taxon>Mycobacterium</taxon>
    </lineage>
</organism>
<evidence type="ECO:0000313" key="2">
    <source>
        <dbReference type="EMBL" id="GLB83063.1"/>
    </source>
</evidence>
<dbReference type="Proteomes" id="UP001064782">
    <property type="component" value="Unassembled WGS sequence"/>
</dbReference>
<keyword evidence="4" id="KW-1185">Reference proteome</keyword>
<feature type="region of interest" description="Disordered" evidence="1">
    <location>
        <begin position="326"/>
        <end position="388"/>
    </location>
</feature>
<protein>
    <recommendedName>
        <fullName evidence="5">AAA family ATPase</fullName>
    </recommendedName>
</protein>
<dbReference type="Gene3D" id="3.40.50.300">
    <property type="entry name" value="P-loop containing nucleotide triphosphate hydrolases"/>
    <property type="match status" value="1"/>
</dbReference>
<dbReference type="RefSeq" id="WP_236978604.1">
    <property type="nucleotide sequence ID" value="NZ_BRXE01000020.1"/>
</dbReference>
<dbReference type="Proteomes" id="UP001165663">
    <property type="component" value="Unassembled WGS sequence"/>
</dbReference>
<evidence type="ECO:0000313" key="3">
    <source>
        <dbReference type="EMBL" id="GLD31274.1"/>
    </source>
</evidence>
<dbReference type="GeneID" id="83630476"/>
<reference evidence="3" key="1">
    <citation type="submission" date="2022-08" db="EMBL/GenBank/DDBJ databases">
        <title>Mycobacterium kiyosense sp. nov., scotochromogenic slow-glowing species isolated from respiratory specimens.</title>
        <authorList>
            <person name="Fukano H."/>
            <person name="Kazumi Y."/>
            <person name="Sakagami N."/>
            <person name="Ato M."/>
            <person name="Mitarai S."/>
            <person name="Hoshino Y."/>
        </authorList>
    </citation>
    <scope>NUCLEOTIDE SEQUENCE</scope>
    <source>
        <strain evidence="3">1413</strain>
        <strain evidence="2">SRL2020-028</strain>
    </source>
</reference>
<comment type="caution">
    <text evidence="3">The sequence shown here is derived from an EMBL/GenBank/DDBJ whole genome shotgun (WGS) entry which is preliminary data.</text>
</comment>
<feature type="compositionally biased region" description="Basic and acidic residues" evidence="1">
    <location>
        <begin position="352"/>
        <end position="369"/>
    </location>
</feature>
<dbReference type="EMBL" id="BRXE01000020">
    <property type="protein sequence ID" value="GLB83063.1"/>
    <property type="molecule type" value="Genomic_DNA"/>
</dbReference>
<evidence type="ECO:0008006" key="5">
    <source>
        <dbReference type="Google" id="ProtNLM"/>
    </source>
</evidence>
<evidence type="ECO:0000313" key="4">
    <source>
        <dbReference type="Proteomes" id="UP001064782"/>
    </source>
</evidence>
<dbReference type="AlphaFoldDB" id="A0A9P3UY28"/>
<gene>
    <name evidence="3" type="ORF">Mkiyose1413_31570</name>
    <name evidence="2" type="ORF">SRL2020028_23190</name>
</gene>
<dbReference type="SUPFAM" id="SSF52540">
    <property type="entry name" value="P-loop containing nucleoside triphosphate hydrolases"/>
    <property type="match status" value="1"/>
</dbReference>
<name>A0A9P3UY28_9MYCO</name>
<sequence length="594" mass="63715">MTIEHSLKLTRLSDVQAERVEWLWQDRLPLGKPVTLDGDPGLGKSTLALDMTATVTTGGQWPTGDICQHPGDVLLLSAEDGLADTTRPRLDAAGADVGRVHAIEGKTLIDPESGERYLRPLSLADVVDLDAAMAATDARLLIVDVLMAFLPAGTDAHKDQDVRRVLSALGAAADRNRCTVLLLRHLNKAKGGDPMYRGGGSIGIVGAARAGLLVAADPNNPMQRVLACVKSNLGVMPQSLAYRLVDSPEHGVAHVEWLGTTHHDARGLLATPESEEDSDERTAAENWLQDYLTANGPTASKRVKNDAAKERFSEATLKRAKKKLGIEDRSSGFPRTSTWYLPSQLSAPPVSQKREPTEPTGSDQHKHNEPTGPISQSAHAGESEPTADPTVNCAACGQRLIAPDSVERGYCEGCRRQQQQTRGRITEATVTDLDSRRSHEPAKPKVSCRIWFDNYIAELRAAGHTTIESFAVREAGERAGFKKGSIATAASAHPDVRVIEVKAGVTTWSLTGDSDGYVTAGDWVLAYIDALPAGTEVLDPGALQQAAQGAGYSWDAVRHAAVKCDRVDSRPVVGNAKNARVWHIVDPAEEENAG</sequence>
<dbReference type="InterPro" id="IPR027417">
    <property type="entry name" value="P-loop_NTPase"/>
</dbReference>
<accession>A0A9P3UY28</accession>
<dbReference type="Pfam" id="PF13481">
    <property type="entry name" value="AAA_25"/>
    <property type="match status" value="1"/>
</dbReference>
<dbReference type="EMBL" id="BRZI01000023">
    <property type="protein sequence ID" value="GLD31274.1"/>
    <property type="molecule type" value="Genomic_DNA"/>
</dbReference>